<dbReference type="GO" id="GO:1990542">
    <property type="term" value="P:mitochondrial transmembrane transport"/>
    <property type="evidence" value="ECO:0007669"/>
    <property type="project" value="TreeGrafter"/>
</dbReference>
<evidence type="ECO:0000256" key="8">
    <source>
        <dbReference type="ARBA" id="ARBA00023136"/>
    </source>
</evidence>
<dbReference type="Pfam" id="PF03820">
    <property type="entry name" value="SFXNs"/>
    <property type="match status" value="1"/>
</dbReference>
<keyword evidence="6 9" id="KW-1133">Transmembrane helix</keyword>
<comment type="caution">
    <text evidence="10">The sequence shown here is derived from an EMBL/GenBank/DDBJ whole genome shotgun (WGS) entry which is preliminary data.</text>
</comment>
<name>A0A9Q3I2J5_9BASI</name>
<keyword evidence="7 9" id="KW-0496">Mitochondrion</keyword>
<comment type="similarity">
    <text evidence="2 9">Belongs to the sideroflexin family.</text>
</comment>
<evidence type="ECO:0000256" key="9">
    <source>
        <dbReference type="RuleBase" id="RU362000"/>
    </source>
</evidence>
<feature type="transmembrane region" description="Helical" evidence="9">
    <location>
        <begin position="194"/>
        <end position="216"/>
    </location>
</feature>
<dbReference type="PANTHER" id="PTHR11153">
    <property type="entry name" value="SIDEROFLEXIN"/>
    <property type="match status" value="1"/>
</dbReference>
<organism evidence="10 11">
    <name type="scientific">Austropuccinia psidii MF-1</name>
    <dbReference type="NCBI Taxonomy" id="1389203"/>
    <lineage>
        <taxon>Eukaryota</taxon>
        <taxon>Fungi</taxon>
        <taxon>Dikarya</taxon>
        <taxon>Basidiomycota</taxon>
        <taxon>Pucciniomycotina</taxon>
        <taxon>Pucciniomycetes</taxon>
        <taxon>Pucciniales</taxon>
        <taxon>Sphaerophragmiaceae</taxon>
        <taxon>Austropuccinia</taxon>
    </lineage>
</organism>
<dbReference type="GO" id="GO:0006865">
    <property type="term" value="P:amino acid transport"/>
    <property type="evidence" value="ECO:0007669"/>
    <property type="project" value="UniProtKB-KW"/>
</dbReference>
<evidence type="ECO:0000256" key="2">
    <source>
        <dbReference type="ARBA" id="ARBA00005974"/>
    </source>
</evidence>
<proteinExistence type="inferred from homology"/>
<evidence type="ECO:0000256" key="7">
    <source>
        <dbReference type="ARBA" id="ARBA00023128"/>
    </source>
</evidence>
<evidence type="ECO:0000256" key="1">
    <source>
        <dbReference type="ARBA" id="ARBA00004225"/>
    </source>
</evidence>
<keyword evidence="8 9" id="KW-0472">Membrane</keyword>
<dbReference type="Proteomes" id="UP000765509">
    <property type="component" value="Unassembled WGS sequence"/>
</dbReference>
<keyword evidence="4 9" id="KW-0812">Transmembrane</keyword>
<keyword evidence="11" id="KW-1185">Reference proteome</keyword>
<sequence length="350" mass="37909">MSSIQTSSSEISTTLPPIDITKSRFDLNTYYGRCRHFLNVTSPLTLFNSRHDIKNAQDLLKEYASGNRPDLDLSPETQEKVWSAKQVVESSLHPDTKELIPLPFRMSAFVPTNLVIASGLLLPNPSLSSIVGWQWANQTLNVCVNYSNANKSTEMSQAELFKAYVSATVTSVGLAVGLNRLVPRMSKYLGPEAGLMLGRFVPFVAVASAGCVNVGLMRWKEIRDGIDVYPPGASDPSEALGKSRVAGAYAVGQTAASRVLTNIPTLILPPLVITALQRRGIFAGPRGKSLEIITNLGLIGGSLFAFLPLAIATFPQRGSILPSKLEPNFGDLIDPHTGKPFRLLEFNKGL</sequence>
<comment type="caution">
    <text evidence="9">Lacks conserved residue(s) required for the propagation of feature annotation.</text>
</comment>
<comment type="subcellular location">
    <subcellularLocation>
        <location evidence="1 9">Mitochondrion membrane</location>
        <topology evidence="1 9">Multi-pass membrane protein</topology>
    </subcellularLocation>
</comment>
<dbReference type="GO" id="GO:0005743">
    <property type="term" value="C:mitochondrial inner membrane"/>
    <property type="evidence" value="ECO:0007669"/>
    <property type="project" value="TreeGrafter"/>
</dbReference>
<dbReference type="EMBL" id="AVOT02033261">
    <property type="protein sequence ID" value="MBW0527141.1"/>
    <property type="molecule type" value="Genomic_DNA"/>
</dbReference>
<dbReference type="OrthoDB" id="6608471at2759"/>
<accession>A0A9Q3I2J5</accession>
<feature type="transmembrane region" description="Helical" evidence="9">
    <location>
        <begin position="161"/>
        <end position="182"/>
    </location>
</feature>
<evidence type="ECO:0000313" key="11">
    <source>
        <dbReference type="Proteomes" id="UP000765509"/>
    </source>
</evidence>
<dbReference type="GO" id="GO:0015075">
    <property type="term" value="F:monoatomic ion transmembrane transporter activity"/>
    <property type="evidence" value="ECO:0007669"/>
    <property type="project" value="InterPro"/>
</dbReference>
<dbReference type="InterPro" id="IPR004686">
    <property type="entry name" value="Mtc"/>
</dbReference>
<dbReference type="NCBIfam" id="TIGR00798">
    <property type="entry name" value="mtc"/>
    <property type="match status" value="1"/>
</dbReference>
<evidence type="ECO:0000256" key="3">
    <source>
        <dbReference type="ARBA" id="ARBA00022448"/>
    </source>
</evidence>
<evidence type="ECO:0000256" key="5">
    <source>
        <dbReference type="ARBA" id="ARBA00022970"/>
    </source>
</evidence>
<reference evidence="10" key="1">
    <citation type="submission" date="2021-03" db="EMBL/GenBank/DDBJ databases">
        <title>Draft genome sequence of rust myrtle Austropuccinia psidii MF-1, a brazilian biotype.</title>
        <authorList>
            <person name="Quecine M.C."/>
            <person name="Pachon D.M.R."/>
            <person name="Bonatelli M.L."/>
            <person name="Correr F.H."/>
            <person name="Franceschini L.M."/>
            <person name="Leite T.F."/>
            <person name="Margarido G.R.A."/>
            <person name="Almeida C.A."/>
            <person name="Ferrarezi J.A."/>
            <person name="Labate C.A."/>
        </authorList>
    </citation>
    <scope>NUCLEOTIDE SEQUENCE</scope>
    <source>
        <strain evidence="10">MF-1</strain>
    </source>
</reference>
<dbReference type="AlphaFoldDB" id="A0A9Q3I2J5"/>
<keyword evidence="5" id="KW-0029">Amino-acid transport</keyword>
<evidence type="ECO:0000256" key="6">
    <source>
        <dbReference type="ARBA" id="ARBA00022989"/>
    </source>
</evidence>
<dbReference type="PANTHER" id="PTHR11153:SF6">
    <property type="entry name" value="SIDEROFLEXIN-5"/>
    <property type="match status" value="1"/>
</dbReference>
<protein>
    <recommendedName>
        <fullName evidence="9">Sidoreflexin</fullName>
    </recommendedName>
</protein>
<evidence type="ECO:0000313" key="10">
    <source>
        <dbReference type="EMBL" id="MBW0527141.1"/>
    </source>
</evidence>
<gene>
    <name evidence="10" type="ORF">O181_066856</name>
</gene>
<feature type="transmembrane region" description="Helical" evidence="9">
    <location>
        <begin position="292"/>
        <end position="314"/>
    </location>
</feature>
<evidence type="ECO:0000256" key="4">
    <source>
        <dbReference type="ARBA" id="ARBA00022692"/>
    </source>
</evidence>
<keyword evidence="3" id="KW-0813">Transport</keyword>